<dbReference type="Pfam" id="PF17164">
    <property type="entry name" value="DUF5122"/>
    <property type="match status" value="2"/>
</dbReference>
<dbReference type="Gene3D" id="2.80.10.50">
    <property type="match status" value="2"/>
</dbReference>
<dbReference type="EMBL" id="UINC01084161">
    <property type="protein sequence ID" value="SVC30538.1"/>
    <property type="molecule type" value="Genomic_DNA"/>
</dbReference>
<feature type="non-terminal residue" evidence="1">
    <location>
        <position position="340"/>
    </location>
</feature>
<dbReference type="SUPFAM" id="SSF50998">
    <property type="entry name" value="Quinoprotein alcohol dehydrogenase-like"/>
    <property type="match status" value="1"/>
</dbReference>
<proteinExistence type="predicted"/>
<dbReference type="NCBIfam" id="TIGR02608">
    <property type="entry name" value="delta_60_rpt"/>
    <property type="match status" value="3"/>
</dbReference>
<dbReference type="InterPro" id="IPR011047">
    <property type="entry name" value="Quinoprotein_ADH-like_sf"/>
</dbReference>
<dbReference type="InterPro" id="IPR013431">
    <property type="entry name" value="Delta_60_rpt"/>
</dbReference>
<evidence type="ECO:0000313" key="1">
    <source>
        <dbReference type="EMBL" id="SVC30538.1"/>
    </source>
</evidence>
<sequence length="340" mass="35845">MSMSGNAVARYARSAATALVLGLVTLLAFTTPAQAADGDLDSSYQGGQTSTAGWHVGELHASGEDGIVDIEIDASGNVITGGYWNNNGNTNNWSWSLIRYSSAGGCTEALKFDGNCQTNLWFSTKADVITEIMIDANGKYVSVGYADANSGTDFDCVVTRTEPTLFKASASDFNDGPDNSFSGDGKFVATFGSEHEWCRAGALDADGKIVIAGYLKNSSTDFDAIIGRINTDGTWDTSFSSDGKYQMSFDQDDVFQDIAIQSDGKIVAVGTSDYGHTEGDILVARFTTAGALDTSFGGGDGWVRTDFENQDRGFGVELQSNGKIVVVGRCDSNNEGGGSD</sequence>
<name>A0A382L0R0_9ZZZZ</name>
<reference evidence="1" key="1">
    <citation type="submission" date="2018-05" db="EMBL/GenBank/DDBJ databases">
        <authorList>
            <person name="Lanie J.A."/>
            <person name="Ng W.-L."/>
            <person name="Kazmierczak K.M."/>
            <person name="Andrzejewski T.M."/>
            <person name="Davidsen T.M."/>
            <person name="Wayne K.J."/>
            <person name="Tettelin H."/>
            <person name="Glass J.I."/>
            <person name="Rusch D."/>
            <person name="Podicherti R."/>
            <person name="Tsui H.-C.T."/>
            <person name="Winkler M.E."/>
        </authorList>
    </citation>
    <scope>NUCLEOTIDE SEQUENCE</scope>
</reference>
<dbReference type="AlphaFoldDB" id="A0A382L0R0"/>
<organism evidence="1">
    <name type="scientific">marine metagenome</name>
    <dbReference type="NCBI Taxonomy" id="408172"/>
    <lineage>
        <taxon>unclassified sequences</taxon>
        <taxon>metagenomes</taxon>
        <taxon>ecological metagenomes</taxon>
    </lineage>
</organism>
<protein>
    <submittedName>
        <fullName evidence="1">Uncharacterized protein</fullName>
    </submittedName>
</protein>
<gene>
    <name evidence="1" type="ORF">METZ01_LOCUS283392</name>
</gene>
<accession>A0A382L0R0</accession>